<protein>
    <submittedName>
        <fullName evidence="1">Uncharacterized protein</fullName>
    </submittedName>
</protein>
<accession>A0A2P2PD59</accession>
<evidence type="ECO:0000313" key="1">
    <source>
        <dbReference type="EMBL" id="MBX52665.1"/>
    </source>
</evidence>
<proteinExistence type="predicted"/>
<sequence>MELLSLAYFSAV</sequence>
<reference evidence="1" key="1">
    <citation type="submission" date="2018-02" db="EMBL/GenBank/DDBJ databases">
        <title>Rhizophora mucronata_Transcriptome.</title>
        <authorList>
            <person name="Meera S.P."/>
            <person name="Sreeshan A."/>
            <person name="Augustine A."/>
        </authorList>
    </citation>
    <scope>NUCLEOTIDE SEQUENCE</scope>
    <source>
        <tissue evidence="1">Leaf</tissue>
    </source>
</reference>
<name>A0A2P2PD59_RHIMU</name>
<organism evidence="1">
    <name type="scientific">Rhizophora mucronata</name>
    <name type="common">Asiatic mangrove</name>
    <dbReference type="NCBI Taxonomy" id="61149"/>
    <lineage>
        <taxon>Eukaryota</taxon>
        <taxon>Viridiplantae</taxon>
        <taxon>Streptophyta</taxon>
        <taxon>Embryophyta</taxon>
        <taxon>Tracheophyta</taxon>
        <taxon>Spermatophyta</taxon>
        <taxon>Magnoliopsida</taxon>
        <taxon>eudicotyledons</taxon>
        <taxon>Gunneridae</taxon>
        <taxon>Pentapetalae</taxon>
        <taxon>rosids</taxon>
        <taxon>fabids</taxon>
        <taxon>Malpighiales</taxon>
        <taxon>Rhizophoraceae</taxon>
        <taxon>Rhizophora</taxon>
    </lineage>
</organism>
<dbReference type="EMBL" id="GGEC01072181">
    <property type="protein sequence ID" value="MBX52665.1"/>
    <property type="molecule type" value="Transcribed_RNA"/>
</dbReference>